<dbReference type="Pfam" id="PF03966">
    <property type="entry name" value="Trm112p"/>
    <property type="match status" value="1"/>
</dbReference>
<dbReference type="EMBL" id="CP061800">
    <property type="protein sequence ID" value="QTA85784.1"/>
    <property type="molecule type" value="Genomic_DNA"/>
</dbReference>
<evidence type="ECO:0000313" key="3">
    <source>
        <dbReference type="Proteomes" id="UP000663722"/>
    </source>
</evidence>
<accession>A0A975GLM7</accession>
<dbReference type="SUPFAM" id="SSF53335">
    <property type="entry name" value="S-adenosyl-L-methionine-dependent methyltransferases"/>
    <property type="match status" value="1"/>
</dbReference>
<proteinExistence type="predicted"/>
<keyword evidence="3" id="KW-1185">Reference proteome</keyword>
<sequence>MKKWLKEKLSCPECLNNQAPLDLDIKEELSDDVMEGELRCTACGRCYPINKGVAVILPEKSMSLMSDKSGYNSQSMLSSYLWSHFSELFNDPDATDAYKVWSSYFRETDGYALDIGCSVGRLSFELSKTHSHVIGIDSSVSFVTKARELLNQKRLDFDLIIEGFITEKRSCDFDASWNYDRIDFIVADALALPFPKSSFSTVTSINILEKVPSPIRHLADMNRVLNEENSMLVFSDPFSWDETVSASELWLGGTPHGKYKGRGIDNISKIFSGEEGIFDPPLEIADKGNVSWKIRKTENLWEHINSQFIVGTRK</sequence>
<dbReference type="InterPro" id="IPR005651">
    <property type="entry name" value="Trm112-like"/>
</dbReference>
<protein>
    <submittedName>
        <fullName evidence="2">SAM-dependent methyltransferase, type 11</fullName>
    </submittedName>
</protein>
<dbReference type="CDD" id="cd02440">
    <property type="entry name" value="AdoMet_MTases"/>
    <property type="match status" value="1"/>
</dbReference>
<dbReference type="GO" id="GO:0008757">
    <property type="term" value="F:S-adenosylmethionine-dependent methyltransferase activity"/>
    <property type="evidence" value="ECO:0007669"/>
    <property type="project" value="InterPro"/>
</dbReference>
<dbReference type="Proteomes" id="UP000663722">
    <property type="component" value="Chromosome"/>
</dbReference>
<gene>
    <name evidence="2" type="ORF">dnm_017990</name>
</gene>
<dbReference type="PANTHER" id="PTHR45445:SF2">
    <property type="entry name" value="METHYLTRANSFERASE TYPE 11 DOMAIN-CONTAINING PROTEIN"/>
    <property type="match status" value="1"/>
</dbReference>
<dbReference type="SUPFAM" id="SSF158997">
    <property type="entry name" value="Trm112p-like"/>
    <property type="match status" value="1"/>
</dbReference>
<name>A0A975GLM7_9BACT</name>
<feature type="domain" description="Methyltransferase type 11" evidence="1">
    <location>
        <begin position="113"/>
        <end position="228"/>
    </location>
</feature>
<dbReference type="InterPro" id="IPR013216">
    <property type="entry name" value="Methyltransf_11"/>
</dbReference>
<dbReference type="PANTHER" id="PTHR45445">
    <property type="match status" value="1"/>
</dbReference>
<dbReference type="Gene3D" id="2.20.25.10">
    <property type="match status" value="1"/>
</dbReference>
<keyword evidence="2" id="KW-0489">Methyltransferase</keyword>
<evidence type="ECO:0000313" key="2">
    <source>
        <dbReference type="EMBL" id="QTA85784.1"/>
    </source>
</evidence>
<dbReference type="Gene3D" id="3.40.50.150">
    <property type="entry name" value="Vaccinia Virus protein VP39"/>
    <property type="match status" value="1"/>
</dbReference>
<dbReference type="RefSeq" id="WP_207681694.1">
    <property type="nucleotide sequence ID" value="NZ_CP061800.1"/>
</dbReference>
<reference evidence="2" key="1">
    <citation type="journal article" date="2021" name="Microb. Physiol.">
        <title>Proteogenomic Insights into the Physiology of Marine, Sulfate-Reducing, Filamentous Desulfonema limicola and Desulfonema magnum.</title>
        <authorList>
            <person name="Schnaars V."/>
            <person name="Wohlbrand L."/>
            <person name="Scheve S."/>
            <person name="Hinrichs C."/>
            <person name="Reinhardt R."/>
            <person name="Rabus R."/>
        </authorList>
    </citation>
    <scope>NUCLEOTIDE SEQUENCE</scope>
    <source>
        <strain evidence="2">4be13</strain>
    </source>
</reference>
<evidence type="ECO:0000259" key="1">
    <source>
        <dbReference type="Pfam" id="PF08241"/>
    </source>
</evidence>
<dbReference type="GO" id="GO:0032259">
    <property type="term" value="P:methylation"/>
    <property type="evidence" value="ECO:0007669"/>
    <property type="project" value="UniProtKB-KW"/>
</dbReference>
<organism evidence="2 3">
    <name type="scientific">Desulfonema magnum</name>
    <dbReference type="NCBI Taxonomy" id="45655"/>
    <lineage>
        <taxon>Bacteria</taxon>
        <taxon>Pseudomonadati</taxon>
        <taxon>Thermodesulfobacteriota</taxon>
        <taxon>Desulfobacteria</taxon>
        <taxon>Desulfobacterales</taxon>
        <taxon>Desulfococcaceae</taxon>
        <taxon>Desulfonema</taxon>
    </lineage>
</organism>
<dbReference type="InterPro" id="IPR029063">
    <property type="entry name" value="SAM-dependent_MTases_sf"/>
</dbReference>
<dbReference type="AlphaFoldDB" id="A0A975GLM7"/>
<keyword evidence="2" id="KW-0808">Transferase</keyword>
<dbReference type="KEGG" id="dmm:dnm_017990"/>
<dbReference type="Pfam" id="PF08241">
    <property type="entry name" value="Methyltransf_11"/>
    <property type="match status" value="1"/>
</dbReference>